<evidence type="ECO:0000313" key="11">
    <source>
        <dbReference type="EMBL" id="QPB85030.1"/>
    </source>
</evidence>
<dbReference type="InterPro" id="IPR033738">
    <property type="entry name" value="AsnB_N"/>
</dbReference>
<comment type="pathway">
    <text evidence="1">Amino-acid biosynthesis; L-asparagine biosynthesis; L-asparagine from L-aspartate (L-Gln route): step 1/1.</text>
</comment>
<protein>
    <recommendedName>
        <fullName evidence="3">asparagine synthase (glutamine-hydrolyzing)</fullName>
        <ecNumber evidence="3">6.3.5.4</ecNumber>
    </recommendedName>
</protein>
<dbReference type="GO" id="GO:0005829">
    <property type="term" value="C:cytosol"/>
    <property type="evidence" value="ECO:0007669"/>
    <property type="project" value="TreeGrafter"/>
</dbReference>
<feature type="active site" description="For GATase activity" evidence="8">
    <location>
        <position position="2"/>
    </location>
</feature>
<dbReference type="Pfam" id="PF13537">
    <property type="entry name" value="GATase_7"/>
    <property type="match status" value="1"/>
</dbReference>
<dbReference type="InterPro" id="IPR001962">
    <property type="entry name" value="Asn_synthase"/>
</dbReference>
<dbReference type="SUPFAM" id="SSF52402">
    <property type="entry name" value="Adenine nucleotide alpha hydrolases-like"/>
    <property type="match status" value="1"/>
</dbReference>
<evidence type="ECO:0000256" key="8">
    <source>
        <dbReference type="PIRSR" id="PIRSR001589-1"/>
    </source>
</evidence>
<evidence type="ECO:0000256" key="5">
    <source>
        <dbReference type="ARBA" id="ARBA00022840"/>
    </source>
</evidence>
<dbReference type="InterPro" id="IPR014729">
    <property type="entry name" value="Rossmann-like_a/b/a_fold"/>
</dbReference>
<accession>A0A5S3UZ42</accession>
<feature type="binding site" evidence="9">
    <location>
        <position position="101"/>
    </location>
    <ligand>
        <name>L-glutamine</name>
        <dbReference type="ChEBI" id="CHEBI:58359"/>
    </ligand>
</feature>
<keyword evidence="5 9" id="KW-0067">ATP-binding</keyword>
<evidence type="ECO:0000256" key="9">
    <source>
        <dbReference type="PIRSR" id="PIRSR001589-2"/>
    </source>
</evidence>
<dbReference type="InterPro" id="IPR017932">
    <property type="entry name" value="GATase_2_dom"/>
</dbReference>
<evidence type="ECO:0000256" key="7">
    <source>
        <dbReference type="ARBA" id="ARBA00048741"/>
    </source>
</evidence>
<dbReference type="GO" id="GO:0005524">
    <property type="term" value="F:ATP binding"/>
    <property type="evidence" value="ECO:0007669"/>
    <property type="project" value="UniProtKB-KW"/>
</dbReference>
<name>A0A5S3UZ42_9GAMM</name>
<keyword evidence="6 8" id="KW-0315">Glutamine amidotransferase</keyword>
<keyword evidence="4 9" id="KW-0547">Nucleotide-binding</keyword>
<keyword evidence="8" id="KW-0061">Asparagine biosynthesis</keyword>
<evidence type="ECO:0000256" key="6">
    <source>
        <dbReference type="ARBA" id="ARBA00022962"/>
    </source>
</evidence>
<dbReference type="InterPro" id="IPR006426">
    <property type="entry name" value="Asn_synth_AEB"/>
</dbReference>
<dbReference type="CDD" id="cd00712">
    <property type="entry name" value="AsnB"/>
    <property type="match status" value="1"/>
</dbReference>
<evidence type="ECO:0000256" key="2">
    <source>
        <dbReference type="ARBA" id="ARBA00005752"/>
    </source>
</evidence>
<dbReference type="Proteomes" id="UP000305729">
    <property type="component" value="Chromosome 1"/>
</dbReference>
<evidence type="ECO:0000256" key="4">
    <source>
        <dbReference type="ARBA" id="ARBA00022741"/>
    </source>
</evidence>
<dbReference type="NCBIfam" id="TIGR01536">
    <property type="entry name" value="asn_synth_AEB"/>
    <property type="match status" value="1"/>
</dbReference>
<evidence type="ECO:0000256" key="3">
    <source>
        <dbReference type="ARBA" id="ARBA00012737"/>
    </source>
</evidence>
<dbReference type="EC" id="6.3.5.4" evidence="3"/>
<dbReference type="Pfam" id="PF00733">
    <property type="entry name" value="Asn_synthase"/>
    <property type="match status" value="1"/>
</dbReference>
<dbReference type="Gene3D" id="3.60.20.10">
    <property type="entry name" value="Glutamine Phosphoribosylpyrophosphate, subunit 1, domain 1"/>
    <property type="match status" value="1"/>
</dbReference>
<evidence type="ECO:0000259" key="10">
    <source>
        <dbReference type="PROSITE" id="PS51278"/>
    </source>
</evidence>
<dbReference type="SUPFAM" id="SSF56235">
    <property type="entry name" value="N-terminal nucleophile aminohydrolases (Ntn hydrolases)"/>
    <property type="match status" value="1"/>
</dbReference>
<dbReference type="CDD" id="cd01991">
    <property type="entry name" value="Asn_synthase_B_C"/>
    <property type="match status" value="1"/>
</dbReference>
<dbReference type="InterPro" id="IPR029055">
    <property type="entry name" value="Ntn_hydrolases_N"/>
</dbReference>
<comment type="similarity">
    <text evidence="2">Belongs to the asparagine synthetase family.</text>
</comment>
<dbReference type="AlphaFoldDB" id="A0A5S3UZ42"/>
<gene>
    <name evidence="11" type="primary">asnB</name>
    <name evidence="11" type="ORF">CWC22_019375</name>
</gene>
<dbReference type="GO" id="GO:0006529">
    <property type="term" value="P:asparagine biosynthetic process"/>
    <property type="evidence" value="ECO:0007669"/>
    <property type="project" value="UniProtKB-KW"/>
</dbReference>
<dbReference type="PIRSF" id="PIRSF001589">
    <property type="entry name" value="Asn_synthetase_glu-h"/>
    <property type="match status" value="1"/>
</dbReference>
<dbReference type="RefSeq" id="WP_138538121.1">
    <property type="nucleotide sequence ID" value="NZ_CP045429.1"/>
</dbReference>
<proteinExistence type="inferred from homology"/>
<dbReference type="PANTHER" id="PTHR43284:SF1">
    <property type="entry name" value="ASPARAGINE SYNTHETASE"/>
    <property type="match status" value="1"/>
</dbReference>
<evidence type="ECO:0000256" key="1">
    <source>
        <dbReference type="ARBA" id="ARBA00005187"/>
    </source>
</evidence>
<dbReference type="GO" id="GO:0004066">
    <property type="term" value="F:asparagine synthase (glutamine-hydrolyzing) activity"/>
    <property type="evidence" value="ECO:0007669"/>
    <property type="project" value="UniProtKB-EC"/>
</dbReference>
<reference evidence="11 12" key="1">
    <citation type="submission" date="2019-10" db="EMBL/GenBank/DDBJ databases">
        <title>Pseudoalteromonas rubra S4059.</title>
        <authorList>
            <person name="Paulsen S."/>
            <person name="Wang X."/>
        </authorList>
    </citation>
    <scope>NUCLEOTIDE SEQUENCE [LARGE SCALE GENOMIC DNA]</scope>
    <source>
        <strain evidence="11 12">S4059</strain>
    </source>
</reference>
<feature type="domain" description="Glutamine amidotransferase type-2" evidence="10">
    <location>
        <begin position="2"/>
        <end position="214"/>
    </location>
</feature>
<comment type="catalytic activity">
    <reaction evidence="7">
        <text>L-aspartate + L-glutamine + ATP + H2O = L-asparagine + L-glutamate + AMP + diphosphate + H(+)</text>
        <dbReference type="Rhea" id="RHEA:12228"/>
        <dbReference type="ChEBI" id="CHEBI:15377"/>
        <dbReference type="ChEBI" id="CHEBI:15378"/>
        <dbReference type="ChEBI" id="CHEBI:29985"/>
        <dbReference type="ChEBI" id="CHEBI:29991"/>
        <dbReference type="ChEBI" id="CHEBI:30616"/>
        <dbReference type="ChEBI" id="CHEBI:33019"/>
        <dbReference type="ChEBI" id="CHEBI:58048"/>
        <dbReference type="ChEBI" id="CHEBI:58359"/>
        <dbReference type="ChEBI" id="CHEBI:456215"/>
        <dbReference type="EC" id="6.3.5.4"/>
    </reaction>
</comment>
<sequence length="642" mass="72957">MCGITGIWRFDGQPVDPVSLTKFNDALEHRGPDSGDIFIDGKHNLGLGHRRLSIHDLSQNGAQPMTLQDRYAISFNGEIYNYRELRTELQQAGFHFFSDSDTEVALYAYAHWGVECFTRFNGMWAMALWDSFEGKLRICIDRFAIKSCVYYKDDNQFAFASELKAFALLPGADLQHNTDLIKRQFLGQSGELRKTILSKVQRIPAGHYLEVESTGEISMKRWWNTLLHLPQPPSTFEEQVAKLQELMEDSVRLRLSTDTKYGIPISGGMDSSSIMLTARDVLGDDKEPLSGFVIGKQGWLDETHLAREVCQKAGAELTEVHSNLYQDVDMLESLTSCYEDIEAASEGPYLLYKSMRQQSRVVSLDGHGMDELMAGYGYHFTPAMHDAFAGMPNLAKIFDLTMLGRSISLNIDSLKPWEGWGHSKRLFADAFKGRFSAKYQPQSYTNDQEHYPEHFDHLNTMLYHDVHYGFLQNILRSFDYASMAHGVEARTPFLDWRLVTFLFSLPSESKLKHGFTKRLLRHAMAGKLPDSVRLKKSKIGFIDMKSYFYNPNTLAWARDKLDSIESRNSNIWDHKEALSIVDQLASGKSSNPAHFSIVMKMARLVHLTESYSAQQRSVHSNNITATKPAEEVGFKRKAALIA</sequence>
<dbReference type="PANTHER" id="PTHR43284">
    <property type="entry name" value="ASPARAGINE SYNTHETASE (GLUTAMINE-HYDROLYZING)"/>
    <property type="match status" value="1"/>
</dbReference>
<keyword evidence="11" id="KW-0436">Ligase</keyword>
<dbReference type="EMBL" id="CP045429">
    <property type="protein sequence ID" value="QPB85030.1"/>
    <property type="molecule type" value="Genomic_DNA"/>
</dbReference>
<feature type="binding site" evidence="9">
    <location>
        <position position="294"/>
    </location>
    <ligand>
        <name>ATP</name>
        <dbReference type="ChEBI" id="CHEBI:30616"/>
    </ligand>
</feature>
<evidence type="ECO:0000313" key="12">
    <source>
        <dbReference type="Proteomes" id="UP000305729"/>
    </source>
</evidence>
<organism evidence="11 12">
    <name type="scientific">Pseudoalteromonas rubra</name>
    <dbReference type="NCBI Taxonomy" id="43658"/>
    <lineage>
        <taxon>Bacteria</taxon>
        <taxon>Pseudomonadati</taxon>
        <taxon>Pseudomonadota</taxon>
        <taxon>Gammaproteobacteria</taxon>
        <taxon>Alteromonadales</taxon>
        <taxon>Pseudoalteromonadaceae</taxon>
        <taxon>Pseudoalteromonas</taxon>
    </lineage>
</organism>
<dbReference type="InterPro" id="IPR051786">
    <property type="entry name" value="ASN_synthetase/amidase"/>
</dbReference>
<dbReference type="Gene3D" id="3.40.50.620">
    <property type="entry name" value="HUPs"/>
    <property type="match status" value="1"/>
</dbReference>
<dbReference type="PROSITE" id="PS51278">
    <property type="entry name" value="GATASE_TYPE_2"/>
    <property type="match status" value="1"/>
</dbReference>
<keyword evidence="8" id="KW-0028">Amino-acid biosynthesis</keyword>